<dbReference type="EMBL" id="CH476622">
    <property type="protein sequence ID" value="EDN96755.1"/>
    <property type="molecule type" value="Genomic_DNA"/>
</dbReference>
<dbReference type="RefSeq" id="XP_001597487.1">
    <property type="nucleotide sequence ID" value="XM_001597437.1"/>
</dbReference>
<protein>
    <submittedName>
        <fullName evidence="1">Uncharacterized protein</fullName>
    </submittedName>
</protein>
<dbReference type="InParanoid" id="A7E8Q3"/>
<evidence type="ECO:0000313" key="2">
    <source>
        <dbReference type="Proteomes" id="UP000001312"/>
    </source>
</evidence>
<dbReference type="HOGENOM" id="CLU_1200419_0_0_1"/>
<dbReference type="KEGG" id="ssl:SS1G_01681"/>
<gene>
    <name evidence="1" type="ORF">SS1G_01681</name>
</gene>
<name>A7E8Q3_SCLS1</name>
<keyword evidence="2" id="KW-1185">Reference proteome</keyword>
<evidence type="ECO:0000313" key="1">
    <source>
        <dbReference type="EMBL" id="EDN96755.1"/>
    </source>
</evidence>
<organism evidence="1 2">
    <name type="scientific">Sclerotinia sclerotiorum (strain ATCC 18683 / 1980 / Ss-1)</name>
    <name type="common">White mold</name>
    <name type="synonym">Whetzelinia sclerotiorum</name>
    <dbReference type="NCBI Taxonomy" id="665079"/>
    <lineage>
        <taxon>Eukaryota</taxon>
        <taxon>Fungi</taxon>
        <taxon>Dikarya</taxon>
        <taxon>Ascomycota</taxon>
        <taxon>Pezizomycotina</taxon>
        <taxon>Leotiomycetes</taxon>
        <taxon>Helotiales</taxon>
        <taxon>Sclerotiniaceae</taxon>
        <taxon>Sclerotinia</taxon>
    </lineage>
</organism>
<dbReference type="Proteomes" id="UP000001312">
    <property type="component" value="Unassembled WGS sequence"/>
</dbReference>
<dbReference type="GeneID" id="5493347"/>
<dbReference type="AlphaFoldDB" id="A7E8Q3"/>
<accession>A7E8Q3</accession>
<reference evidence="2" key="1">
    <citation type="journal article" date="2011" name="PLoS Genet.">
        <title>Genomic analysis of the necrotrophic fungal pathogens Sclerotinia sclerotiorum and Botrytis cinerea.</title>
        <authorList>
            <person name="Amselem J."/>
            <person name="Cuomo C.A."/>
            <person name="van Kan J.A."/>
            <person name="Viaud M."/>
            <person name="Benito E.P."/>
            <person name="Couloux A."/>
            <person name="Coutinho P.M."/>
            <person name="de Vries R.P."/>
            <person name="Dyer P.S."/>
            <person name="Fillinger S."/>
            <person name="Fournier E."/>
            <person name="Gout L."/>
            <person name="Hahn M."/>
            <person name="Kohn L."/>
            <person name="Lapalu N."/>
            <person name="Plummer K.M."/>
            <person name="Pradier J.M."/>
            <person name="Quevillon E."/>
            <person name="Sharon A."/>
            <person name="Simon A."/>
            <person name="ten Have A."/>
            <person name="Tudzynski B."/>
            <person name="Tudzynski P."/>
            <person name="Wincker P."/>
            <person name="Andrew M."/>
            <person name="Anthouard V."/>
            <person name="Beever R.E."/>
            <person name="Beffa R."/>
            <person name="Benoit I."/>
            <person name="Bouzid O."/>
            <person name="Brault B."/>
            <person name="Chen Z."/>
            <person name="Choquer M."/>
            <person name="Collemare J."/>
            <person name="Cotton P."/>
            <person name="Danchin E.G."/>
            <person name="Da Silva C."/>
            <person name="Gautier A."/>
            <person name="Giraud C."/>
            <person name="Giraud T."/>
            <person name="Gonzalez C."/>
            <person name="Grossetete S."/>
            <person name="Guldener U."/>
            <person name="Henrissat B."/>
            <person name="Howlett B.J."/>
            <person name="Kodira C."/>
            <person name="Kretschmer M."/>
            <person name="Lappartient A."/>
            <person name="Leroch M."/>
            <person name="Levis C."/>
            <person name="Mauceli E."/>
            <person name="Neuveglise C."/>
            <person name="Oeser B."/>
            <person name="Pearson M."/>
            <person name="Poulain J."/>
            <person name="Poussereau N."/>
            <person name="Quesneville H."/>
            <person name="Rascle C."/>
            <person name="Schumacher J."/>
            <person name="Segurens B."/>
            <person name="Sexton A."/>
            <person name="Silva E."/>
            <person name="Sirven C."/>
            <person name="Soanes D.M."/>
            <person name="Talbot N.J."/>
            <person name="Templeton M."/>
            <person name="Yandava C."/>
            <person name="Yarden O."/>
            <person name="Zeng Q."/>
            <person name="Rollins J.A."/>
            <person name="Lebrun M.H."/>
            <person name="Dickman M."/>
        </authorList>
    </citation>
    <scope>NUCLEOTIDE SEQUENCE [LARGE SCALE GENOMIC DNA]</scope>
    <source>
        <strain evidence="2">ATCC 18683 / 1980 / Ss-1</strain>
    </source>
</reference>
<proteinExistence type="predicted"/>
<sequence length="231" mass="26059">MKMGDCIAGLQVICDVVQSLKSGVLKDCLMRRFETTGQYKIKKHQHCKIDHFRRLKFILASESPEQSISGGESSDAAMPATPQQRQIQPLFPAESIEQNNKMKMIILNVLLWLEKKIKNIESRRRMLEYISENFNSAAGTMSKGLFRVCACLLSRLEKEVVIDLVEGIQILFYSLSIIRESFILAVFAALVSVHFITLDMKALSQLEAVRTLSGLDGANNKQYAPDAQQIF</sequence>